<dbReference type="Gene3D" id="1.10.510.10">
    <property type="entry name" value="Transferase(Phosphotransferase) domain 1"/>
    <property type="match status" value="1"/>
</dbReference>
<evidence type="ECO:0000313" key="2">
    <source>
        <dbReference type="EMBL" id="CAG8734482.1"/>
    </source>
</evidence>
<dbReference type="Proteomes" id="UP000789570">
    <property type="component" value="Unassembled WGS sequence"/>
</dbReference>
<evidence type="ECO:0000313" key="3">
    <source>
        <dbReference type="Proteomes" id="UP000789570"/>
    </source>
</evidence>
<comment type="caution">
    <text evidence="2">The sequence shown here is derived from an EMBL/GenBank/DDBJ whole genome shotgun (WGS) entry which is preliminary data.</text>
</comment>
<reference evidence="2" key="1">
    <citation type="submission" date="2021-06" db="EMBL/GenBank/DDBJ databases">
        <authorList>
            <person name="Kallberg Y."/>
            <person name="Tangrot J."/>
            <person name="Rosling A."/>
        </authorList>
    </citation>
    <scope>NUCLEOTIDE SEQUENCE</scope>
    <source>
        <strain evidence="2">UK204</strain>
    </source>
</reference>
<dbReference type="InterPro" id="IPR011009">
    <property type="entry name" value="Kinase-like_dom_sf"/>
</dbReference>
<dbReference type="GO" id="GO:0005524">
    <property type="term" value="F:ATP binding"/>
    <property type="evidence" value="ECO:0007669"/>
    <property type="project" value="InterPro"/>
</dbReference>
<dbReference type="GO" id="GO:0004672">
    <property type="term" value="F:protein kinase activity"/>
    <property type="evidence" value="ECO:0007669"/>
    <property type="project" value="InterPro"/>
</dbReference>
<dbReference type="SUPFAM" id="SSF56112">
    <property type="entry name" value="Protein kinase-like (PK-like)"/>
    <property type="match status" value="1"/>
</dbReference>
<dbReference type="Pfam" id="PF00069">
    <property type="entry name" value="Pkinase"/>
    <property type="match status" value="1"/>
</dbReference>
<dbReference type="SMART" id="SM00220">
    <property type="entry name" value="S_TKc"/>
    <property type="match status" value="1"/>
</dbReference>
<keyword evidence="3" id="KW-1185">Reference proteome</keyword>
<dbReference type="EMBL" id="CAJVPQ010013112">
    <property type="protein sequence ID" value="CAG8734482.1"/>
    <property type="molecule type" value="Genomic_DNA"/>
</dbReference>
<proteinExistence type="predicted"/>
<dbReference type="AlphaFoldDB" id="A0A9N9NIB7"/>
<feature type="domain" description="Protein kinase" evidence="1">
    <location>
        <begin position="224"/>
        <end position="538"/>
    </location>
</feature>
<accession>A0A9N9NIB7</accession>
<sequence>MSDIYERINKLSLKQEEIIKLKSYLVGSQEIREQLHLALASCKSEEEEKGVLQNLFHNICDSTTNPVKHTREIDDELYFSVTSMLSKKPDLFIYREDLLDYIKRPFISAIDIFQMRYDRYFKSELPQEIFEQLLRELITTEDSYHAFWDALIIKPILIGCPKVVYNRNTSKNTSTGLCLPDTSCLISGACLVRGEEIGPENSEDPAKELTSKMKWSYGDCPYIFGYYAISTQVTYCYLYSGINQTERKDLITCSLDKMEGRIQAFNIGRNIGRLLPLLRQNIPESYQEEFDVLYRSRSSKVIQLKHDNVVKYYSTPDLVLNIVELYHEMAEHAVPYIDSVLQHNVTEGTIPYIIFTPRGVLYKPRTINELIKAIYCVLTAIKVSIIIIYHFIPEILLTKIIHSQSLHKMNIMHRDLRWENVMKYIDSEKWFIIDFDDACKFPSSVPNTQLAKESHAPEVSQSYHDDSVDVWSVGYLIQTASVKLGESDKLKDYAVTQLMANDEYDRPTSREALKWLWKNYKDILSEDFLEPTKSLLMI</sequence>
<protein>
    <submittedName>
        <fullName evidence="2">1252_t:CDS:1</fullName>
    </submittedName>
</protein>
<dbReference type="InterPro" id="IPR000719">
    <property type="entry name" value="Prot_kinase_dom"/>
</dbReference>
<organism evidence="2 3">
    <name type="scientific">Funneliformis caledonium</name>
    <dbReference type="NCBI Taxonomy" id="1117310"/>
    <lineage>
        <taxon>Eukaryota</taxon>
        <taxon>Fungi</taxon>
        <taxon>Fungi incertae sedis</taxon>
        <taxon>Mucoromycota</taxon>
        <taxon>Glomeromycotina</taxon>
        <taxon>Glomeromycetes</taxon>
        <taxon>Glomerales</taxon>
        <taxon>Glomeraceae</taxon>
        <taxon>Funneliformis</taxon>
    </lineage>
</organism>
<name>A0A9N9NIB7_9GLOM</name>
<dbReference type="PROSITE" id="PS50011">
    <property type="entry name" value="PROTEIN_KINASE_DOM"/>
    <property type="match status" value="1"/>
</dbReference>
<dbReference type="OrthoDB" id="2379186at2759"/>
<evidence type="ECO:0000259" key="1">
    <source>
        <dbReference type="PROSITE" id="PS50011"/>
    </source>
</evidence>
<gene>
    <name evidence="2" type="ORF">FCALED_LOCUS15204</name>
</gene>